<comment type="caution">
    <text evidence="1">The sequence shown here is derived from an EMBL/GenBank/DDBJ whole genome shotgun (WGS) entry which is preliminary data.</text>
</comment>
<dbReference type="Proteomes" id="UP000623440">
    <property type="component" value="Unassembled WGS sequence"/>
</dbReference>
<organism evidence="1 2">
    <name type="scientific">Nostoc flagelliforme FACHB-838</name>
    <dbReference type="NCBI Taxonomy" id="2692904"/>
    <lineage>
        <taxon>Bacteria</taxon>
        <taxon>Bacillati</taxon>
        <taxon>Cyanobacteriota</taxon>
        <taxon>Cyanophyceae</taxon>
        <taxon>Nostocales</taxon>
        <taxon>Nostocaceae</taxon>
        <taxon>Nostoc</taxon>
    </lineage>
</organism>
<dbReference type="RefSeq" id="WP_190944587.1">
    <property type="nucleotide sequence ID" value="NZ_JACJSI010000131.1"/>
</dbReference>
<proteinExistence type="predicted"/>
<evidence type="ECO:0000313" key="2">
    <source>
        <dbReference type="Proteomes" id="UP000623440"/>
    </source>
</evidence>
<keyword evidence="2" id="KW-1185">Reference proteome</keyword>
<reference evidence="1 2" key="1">
    <citation type="journal article" date="2020" name="ISME J.">
        <title>Comparative genomics reveals insights into cyanobacterial evolution and habitat adaptation.</title>
        <authorList>
            <person name="Chen M.Y."/>
            <person name="Teng W.K."/>
            <person name="Zhao L."/>
            <person name="Hu C.X."/>
            <person name="Zhou Y.K."/>
            <person name="Han B.P."/>
            <person name="Song L.R."/>
            <person name="Shu W.S."/>
        </authorList>
    </citation>
    <scope>NUCLEOTIDE SEQUENCE [LARGE SCALE GENOMIC DNA]</scope>
    <source>
        <strain evidence="1 2">FACHB-838</strain>
    </source>
</reference>
<protein>
    <submittedName>
        <fullName evidence="1">Uncharacterized protein</fullName>
    </submittedName>
</protein>
<accession>A0ABR8DXA1</accession>
<name>A0ABR8DXA1_9NOSO</name>
<evidence type="ECO:0000313" key="1">
    <source>
        <dbReference type="EMBL" id="MBD2534061.1"/>
    </source>
</evidence>
<dbReference type="EMBL" id="JACJSI010000131">
    <property type="protein sequence ID" value="MBD2534061.1"/>
    <property type="molecule type" value="Genomic_DNA"/>
</dbReference>
<sequence>MAYPPTVGDHIAPLHTLHSDRLRNCPYHNRASTAYDYQSEMIAGIPLH</sequence>
<gene>
    <name evidence="1" type="ORF">H6G97_32800</name>
</gene>